<dbReference type="Gene3D" id="3.40.390.10">
    <property type="entry name" value="Collagenase (Catalytic Domain)"/>
    <property type="match status" value="1"/>
</dbReference>
<dbReference type="PROSITE" id="PS50095">
    <property type="entry name" value="PLAT"/>
    <property type="match status" value="1"/>
</dbReference>
<keyword evidence="7" id="KW-1185">Reference proteome</keyword>
<dbReference type="AlphaFoldDB" id="A0AAD9VC49"/>
<evidence type="ECO:0000256" key="2">
    <source>
        <dbReference type="PROSITE-ProRule" id="PRU01211"/>
    </source>
</evidence>
<dbReference type="SMART" id="SM00235">
    <property type="entry name" value="ZnMc"/>
    <property type="match status" value="1"/>
</dbReference>
<evidence type="ECO:0000256" key="1">
    <source>
        <dbReference type="PROSITE-ProRule" id="PRU00152"/>
    </source>
</evidence>
<organism evidence="6 7">
    <name type="scientific">Acropora cervicornis</name>
    <name type="common">Staghorn coral</name>
    <dbReference type="NCBI Taxonomy" id="6130"/>
    <lineage>
        <taxon>Eukaryota</taxon>
        <taxon>Metazoa</taxon>
        <taxon>Cnidaria</taxon>
        <taxon>Anthozoa</taxon>
        <taxon>Hexacorallia</taxon>
        <taxon>Scleractinia</taxon>
        <taxon>Astrocoeniina</taxon>
        <taxon>Acroporidae</taxon>
        <taxon>Acropora</taxon>
    </lineage>
</organism>
<dbReference type="CDD" id="cd04280">
    <property type="entry name" value="ZnMc_astacin_like"/>
    <property type="match status" value="1"/>
</dbReference>
<feature type="domain" description="PLAT" evidence="4">
    <location>
        <begin position="174"/>
        <end position="221"/>
    </location>
</feature>
<dbReference type="PRINTS" id="PR00480">
    <property type="entry name" value="ASTACIN"/>
</dbReference>
<dbReference type="Gene3D" id="2.60.60.20">
    <property type="entry name" value="PLAT/LH2 domain"/>
    <property type="match status" value="1"/>
</dbReference>
<keyword evidence="2 3" id="KW-0479">Metal-binding</keyword>
<evidence type="ECO:0000256" key="3">
    <source>
        <dbReference type="RuleBase" id="RU361183"/>
    </source>
</evidence>
<gene>
    <name evidence="6" type="ORF">P5673_005889</name>
</gene>
<dbReference type="Pfam" id="PF01400">
    <property type="entry name" value="Astacin"/>
    <property type="match status" value="1"/>
</dbReference>
<dbReference type="InterPro" id="IPR001506">
    <property type="entry name" value="Peptidase_M12A"/>
</dbReference>
<feature type="binding site" evidence="2">
    <location>
        <position position="64"/>
    </location>
    <ligand>
        <name>Zn(2+)</name>
        <dbReference type="ChEBI" id="CHEBI:29105"/>
        <note>catalytic</note>
    </ligand>
</feature>
<dbReference type="EC" id="3.4.24.-" evidence="3"/>
<dbReference type="InterPro" id="IPR036392">
    <property type="entry name" value="PLAT/LH2_dom_sf"/>
</dbReference>
<dbReference type="PROSITE" id="PS51864">
    <property type="entry name" value="ASTACIN"/>
    <property type="match status" value="1"/>
</dbReference>
<name>A0AAD9VC49_ACRCE</name>
<comment type="caution">
    <text evidence="1">Lacks conserved residue(s) required for the propagation of feature annotation.</text>
</comment>
<dbReference type="GO" id="GO:0004222">
    <property type="term" value="F:metalloendopeptidase activity"/>
    <property type="evidence" value="ECO:0007669"/>
    <property type="project" value="UniProtKB-UniRule"/>
</dbReference>
<keyword evidence="2 3" id="KW-0378">Hydrolase</keyword>
<evidence type="ECO:0000313" key="6">
    <source>
        <dbReference type="EMBL" id="KAK2569011.1"/>
    </source>
</evidence>
<comment type="caution">
    <text evidence="6">The sequence shown here is derived from an EMBL/GenBank/DDBJ whole genome shotgun (WGS) entry which is preliminary data.</text>
</comment>
<sequence length="221" mass="24993">MIQEAAGVIAKHTCIRFVERADQVDYIEFYEDSRSHCESYIGRKGGKQLLSLGRGCKNRGKVTHELMHALGFFHEHTRPDRDKFVKILWENIKTEHVKEFEIRTISESTSLGQPYDLQSIMHYSNKAFSSNGGDTIQSKADPTMKLGNENSLSAVDVLQINLLYRCPEALKQVENYEVTVYTGNTFMAGTDARIYVELFGESRNSGEVELAGKKSAFARGR</sequence>
<feature type="active site" evidence="2">
    <location>
        <position position="65"/>
    </location>
</feature>
<evidence type="ECO:0000259" key="5">
    <source>
        <dbReference type="PROSITE" id="PS51864"/>
    </source>
</evidence>
<dbReference type="InterPro" id="IPR006026">
    <property type="entry name" value="Peptidase_Metallo"/>
</dbReference>
<keyword evidence="2 3" id="KW-0645">Protease</keyword>
<dbReference type="SUPFAM" id="SSF49723">
    <property type="entry name" value="Lipase/lipooxygenase domain (PLAT/LH2 domain)"/>
    <property type="match status" value="1"/>
</dbReference>
<dbReference type="Proteomes" id="UP001249851">
    <property type="component" value="Unassembled WGS sequence"/>
</dbReference>
<evidence type="ECO:0000313" key="7">
    <source>
        <dbReference type="Proteomes" id="UP001249851"/>
    </source>
</evidence>
<dbReference type="InterPro" id="IPR034035">
    <property type="entry name" value="Astacin-like_dom"/>
</dbReference>
<dbReference type="GO" id="GO:0008270">
    <property type="term" value="F:zinc ion binding"/>
    <property type="evidence" value="ECO:0007669"/>
    <property type="project" value="UniProtKB-UniRule"/>
</dbReference>
<proteinExistence type="predicted"/>
<keyword evidence="2 3" id="KW-0862">Zinc</keyword>
<protein>
    <recommendedName>
        <fullName evidence="3">Metalloendopeptidase</fullName>
        <ecNumber evidence="3">3.4.24.-</ecNumber>
    </recommendedName>
</protein>
<reference evidence="6" key="1">
    <citation type="journal article" date="2023" name="G3 (Bethesda)">
        <title>Whole genome assembly and annotation of the endangered Caribbean coral Acropora cervicornis.</title>
        <authorList>
            <person name="Selwyn J.D."/>
            <person name="Vollmer S.V."/>
        </authorList>
    </citation>
    <scope>NUCLEOTIDE SEQUENCE</scope>
    <source>
        <strain evidence="6">K2</strain>
    </source>
</reference>
<dbReference type="PANTHER" id="PTHR10127">
    <property type="entry name" value="DISCOIDIN, CUB, EGF, LAMININ , AND ZINC METALLOPROTEASE DOMAIN CONTAINING"/>
    <property type="match status" value="1"/>
</dbReference>
<comment type="cofactor">
    <cofactor evidence="2 3">
        <name>Zn(2+)</name>
        <dbReference type="ChEBI" id="CHEBI:29105"/>
    </cofactor>
    <text evidence="2 3">Binds 1 zinc ion per subunit.</text>
</comment>
<dbReference type="EMBL" id="JARQWQ010000010">
    <property type="protein sequence ID" value="KAK2569011.1"/>
    <property type="molecule type" value="Genomic_DNA"/>
</dbReference>
<feature type="binding site" evidence="2">
    <location>
        <position position="74"/>
    </location>
    <ligand>
        <name>Zn(2+)</name>
        <dbReference type="ChEBI" id="CHEBI:29105"/>
        <note>catalytic</note>
    </ligand>
</feature>
<accession>A0AAD9VC49</accession>
<feature type="binding site" evidence="2">
    <location>
        <position position="68"/>
    </location>
    <ligand>
        <name>Zn(2+)</name>
        <dbReference type="ChEBI" id="CHEBI:29105"/>
        <note>catalytic</note>
    </ligand>
</feature>
<reference evidence="6" key="2">
    <citation type="journal article" date="2023" name="Science">
        <title>Genomic signatures of disease resistance in endangered staghorn corals.</title>
        <authorList>
            <person name="Vollmer S.V."/>
            <person name="Selwyn J.D."/>
            <person name="Despard B.A."/>
            <person name="Roesel C.L."/>
        </authorList>
    </citation>
    <scope>NUCLEOTIDE SEQUENCE</scope>
    <source>
        <strain evidence="6">K2</strain>
    </source>
</reference>
<dbReference type="PANTHER" id="PTHR10127:SF901">
    <property type="entry name" value="METALLOENDOPEPTIDASE"/>
    <property type="match status" value="1"/>
</dbReference>
<keyword evidence="2 3" id="KW-0482">Metalloprotease</keyword>
<dbReference type="InterPro" id="IPR001024">
    <property type="entry name" value="PLAT/LH2_dom"/>
</dbReference>
<feature type="domain" description="Peptidase M12A" evidence="5">
    <location>
        <begin position="1"/>
        <end position="167"/>
    </location>
</feature>
<evidence type="ECO:0000259" key="4">
    <source>
        <dbReference type="PROSITE" id="PS50095"/>
    </source>
</evidence>
<dbReference type="InterPro" id="IPR024079">
    <property type="entry name" value="MetalloPept_cat_dom_sf"/>
</dbReference>
<dbReference type="SUPFAM" id="SSF55486">
    <property type="entry name" value="Metalloproteases ('zincins'), catalytic domain"/>
    <property type="match status" value="1"/>
</dbReference>
<dbReference type="GO" id="GO:0006508">
    <property type="term" value="P:proteolysis"/>
    <property type="evidence" value="ECO:0007669"/>
    <property type="project" value="UniProtKB-KW"/>
</dbReference>